<dbReference type="Proteomes" id="UP000188268">
    <property type="component" value="Unassembled WGS sequence"/>
</dbReference>
<proteinExistence type="predicted"/>
<dbReference type="AlphaFoldDB" id="A0A1R3I5K9"/>
<gene>
    <name evidence="1" type="ORF">CCACVL1_14768</name>
</gene>
<accession>A0A1R3I5K9</accession>
<dbReference type="Gramene" id="OMO77860">
    <property type="protein sequence ID" value="OMO77860"/>
    <property type="gene ID" value="CCACVL1_14768"/>
</dbReference>
<organism evidence="1 2">
    <name type="scientific">Corchorus capsularis</name>
    <name type="common">Jute</name>
    <dbReference type="NCBI Taxonomy" id="210143"/>
    <lineage>
        <taxon>Eukaryota</taxon>
        <taxon>Viridiplantae</taxon>
        <taxon>Streptophyta</taxon>
        <taxon>Embryophyta</taxon>
        <taxon>Tracheophyta</taxon>
        <taxon>Spermatophyta</taxon>
        <taxon>Magnoliopsida</taxon>
        <taxon>eudicotyledons</taxon>
        <taxon>Gunneridae</taxon>
        <taxon>Pentapetalae</taxon>
        <taxon>rosids</taxon>
        <taxon>malvids</taxon>
        <taxon>Malvales</taxon>
        <taxon>Malvaceae</taxon>
        <taxon>Grewioideae</taxon>
        <taxon>Apeibeae</taxon>
        <taxon>Corchorus</taxon>
    </lineage>
</organism>
<dbReference type="EMBL" id="AWWV01010685">
    <property type="protein sequence ID" value="OMO77860.1"/>
    <property type="molecule type" value="Genomic_DNA"/>
</dbReference>
<comment type="caution">
    <text evidence="1">The sequence shown here is derived from an EMBL/GenBank/DDBJ whole genome shotgun (WGS) entry which is preliminary data.</text>
</comment>
<name>A0A1R3I5K9_COCAP</name>
<sequence length="21" mass="2522">MAPVPADIMWSEYIWFESSDF</sequence>
<protein>
    <submittedName>
        <fullName evidence="1">Uncharacterized protein</fullName>
    </submittedName>
</protein>
<evidence type="ECO:0000313" key="1">
    <source>
        <dbReference type="EMBL" id="OMO77860.1"/>
    </source>
</evidence>
<reference evidence="1 2" key="1">
    <citation type="submission" date="2013-09" db="EMBL/GenBank/DDBJ databases">
        <title>Corchorus capsularis genome sequencing.</title>
        <authorList>
            <person name="Alam M."/>
            <person name="Haque M.S."/>
            <person name="Islam M.S."/>
            <person name="Emdad E.M."/>
            <person name="Islam M.M."/>
            <person name="Ahmed B."/>
            <person name="Halim A."/>
            <person name="Hossen Q.M.M."/>
            <person name="Hossain M.Z."/>
            <person name="Ahmed R."/>
            <person name="Khan M.M."/>
            <person name="Islam R."/>
            <person name="Rashid M.M."/>
            <person name="Khan S.A."/>
            <person name="Rahman M.S."/>
            <person name="Alam M."/>
        </authorList>
    </citation>
    <scope>NUCLEOTIDE SEQUENCE [LARGE SCALE GENOMIC DNA]</scope>
    <source>
        <strain evidence="2">cv. CVL-1</strain>
        <tissue evidence="1">Whole seedling</tissue>
    </source>
</reference>
<keyword evidence="2" id="KW-1185">Reference proteome</keyword>
<evidence type="ECO:0000313" key="2">
    <source>
        <dbReference type="Proteomes" id="UP000188268"/>
    </source>
</evidence>